<dbReference type="SUPFAM" id="SSF47413">
    <property type="entry name" value="lambda repressor-like DNA-binding domains"/>
    <property type="match status" value="1"/>
</dbReference>
<dbReference type="CDD" id="cd00093">
    <property type="entry name" value="HTH_XRE"/>
    <property type="match status" value="1"/>
</dbReference>
<dbReference type="InterPro" id="IPR001387">
    <property type="entry name" value="Cro/C1-type_HTH"/>
</dbReference>
<dbReference type="RefSeq" id="WP_317430493.1">
    <property type="nucleotide sequence ID" value="NZ_BAABZQ010000001.1"/>
</dbReference>
<dbReference type="Proteomes" id="UP001600941">
    <property type="component" value="Unassembled WGS sequence"/>
</dbReference>
<evidence type="ECO:0000313" key="2">
    <source>
        <dbReference type="Proteomes" id="UP001600941"/>
    </source>
</evidence>
<accession>A0ABQ0BSE9</accession>
<sequence length="69" mass="8066">MIAIKCNNLEAEMKRIGKTRKDVADLINVSYSTVCSRFNGESQWLYTECVSIRDSWFPDVPLSYLFKRQ</sequence>
<name>A0ABQ0BSE9_9FIRM</name>
<protein>
    <recommendedName>
        <fullName evidence="3">XRE family transcriptional regulator</fullName>
    </recommendedName>
</protein>
<dbReference type="EMBL" id="BAABZQ010000001">
    <property type="protein sequence ID" value="GAA6499429.1"/>
    <property type="molecule type" value="Genomic_DNA"/>
</dbReference>
<keyword evidence="2" id="KW-1185">Reference proteome</keyword>
<evidence type="ECO:0000313" key="1">
    <source>
        <dbReference type="EMBL" id="GAA6499429.1"/>
    </source>
</evidence>
<gene>
    <name evidence="1" type="ORF">K340107D12_22450</name>
</gene>
<dbReference type="InterPro" id="IPR010982">
    <property type="entry name" value="Lambda_DNA-bd_dom_sf"/>
</dbReference>
<organism evidence="1 2">
    <name type="scientific">Blautia parvula</name>
    <dbReference type="NCBI Taxonomy" id="2877527"/>
    <lineage>
        <taxon>Bacteria</taxon>
        <taxon>Bacillati</taxon>
        <taxon>Bacillota</taxon>
        <taxon>Clostridia</taxon>
        <taxon>Lachnospirales</taxon>
        <taxon>Lachnospiraceae</taxon>
        <taxon>Blautia</taxon>
    </lineage>
</organism>
<proteinExistence type="predicted"/>
<evidence type="ECO:0008006" key="3">
    <source>
        <dbReference type="Google" id="ProtNLM"/>
    </source>
</evidence>
<reference evidence="1 2" key="1">
    <citation type="submission" date="2024-04" db="EMBL/GenBank/DDBJ databases">
        <title>Defined microbial consortia suppress multidrug-resistant proinflammatory Enterobacteriaceae via ecological control.</title>
        <authorList>
            <person name="Furuichi M."/>
            <person name="Kawaguchi T."/>
            <person name="Pust M."/>
            <person name="Yasuma K."/>
            <person name="Plichta D."/>
            <person name="Hasegawa N."/>
            <person name="Ohya T."/>
            <person name="Bhattarai S."/>
            <person name="Sasajima S."/>
            <person name="Aoto Y."/>
            <person name="Tuganbaev T."/>
            <person name="Yaginuma M."/>
            <person name="Ueda M."/>
            <person name="Okahashi N."/>
            <person name="Amafuji K."/>
            <person name="Kiridooshi Y."/>
            <person name="Sugita K."/>
            <person name="Strazar M."/>
            <person name="Skelly A."/>
            <person name="Suda W."/>
            <person name="Hattori M."/>
            <person name="Nakamoto N."/>
            <person name="Caballero S."/>
            <person name="Norman J."/>
            <person name="Olle B."/>
            <person name="Tanoue T."/>
            <person name="Arita M."/>
            <person name="Bucci V."/>
            <person name="Atarashi K."/>
            <person name="Xavier R."/>
            <person name="Honda K."/>
        </authorList>
    </citation>
    <scope>NUCLEOTIDE SEQUENCE [LARGE SCALE GENOMIC DNA]</scope>
    <source>
        <strain evidence="2">k34-0107-D12</strain>
    </source>
</reference>
<comment type="caution">
    <text evidence="1">The sequence shown here is derived from an EMBL/GenBank/DDBJ whole genome shotgun (WGS) entry which is preliminary data.</text>
</comment>